<accession>A0A0A0BEX3</accession>
<dbReference type="Proteomes" id="UP000029833">
    <property type="component" value="Unassembled WGS sequence"/>
</dbReference>
<dbReference type="EMBL" id="AXNT01000002">
    <property type="protein sequence ID" value="KGM03881.1"/>
    <property type="molecule type" value="Genomic_DNA"/>
</dbReference>
<evidence type="ECO:0000313" key="2">
    <source>
        <dbReference type="Proteomes" id="UP000029833"/>
    </source>
</evidence>
<dbReference type="AlphaFoldDB" id="A0A0A0BEX3"/>
<dbReference type="RefSeq" id="WP_034624417.1">
    <property type="nucleotide sequence ID" value="NZ_AXNT01000002.1"/>
</dbReference>
<keyword evidence="2" id="KW-1185">Reference proteome</keyword>
<proteinExistence type="predicted"/>
<protein>
    <submittedName>
        <fullName evidence="1">Uncharacterized protein</fullName>
    </submittedName>
</protein>
<evidence type="ECO:0000313" key="1">
    <source>
        <dbReference type="EMBL" id="KGM03881.1"/>
    </source>
</evidence>
<comment type="caution">
    <text evidence="1">The sequence shown here is derived from an EMBL/GenBank/DDBJ whole genome shotgun (WGS) entry which is preliminary data.</text>
</comment>
<name>A0A0A0BEX3_9CELL</name>
<gene>
    <name evidence="1" type="ORF">Q760_07765</name>
</gene>
<sequence>MWRVAGWVSVHRGARLTMDGSVVQGNVRARGPVSMSDTDVHGDVFLGDGWGEDLPGVSLSAAASTVRGSVTGRADLVSLRYARVGGVYDVETQEMTRLRASTLIGPVTARGGRLVVHDSAFLSGLTADGAGDVLVCRTTVVGDLRVTALTDYARLGVEGTHPCRTSVGGSVLLERNEHSIDLGDLHVAHHLVCHENTGPRRITGVAGASVGGQRLGQCLT</sequence>
<organism evidence="1 2">
    <name type="scientific">Cellulomonas cellasea DSM 20118</name>
    <dbReference type="NCBI Taxonomy" id="1408250"/>
    <lineage>
        <taxon>Bacteria</taxon>
        <taxon>Bacillati</taxon>
        <taxon>Actinomycetota</taxon>
        <taxon>Actinomycetes</taxon>
        <taxon>Micrococcales</taxon>
        <taxon>Cellulomonadaceae</taxon>
        <taxon>Cellulomonas</taxon>
    </lineage>
</organism>
<reference evidence="1 2" key="1">
    <citation type="submission" date="2013-10" db="EMBL/GenBank/DDBJ databases">
        <authorList>
            <person name="Wang G."/>
            <person name="Zhuang W."/>
        </authorList>
    </citation>
    <scope>NUCLEOTIDE SEQUENCE [LARGE SCALE GENOMIC DNA]</scope>
    <source>
        <strain evidence="1 2">DSM 20118</strain>
    </source>
</reference>